<accession>A0A9P5RGF1</accession>
<dbReference type="Gene3D" id="3.40.50.300">
    <property type="entry name" value="P-loop containing nucleotide triphosphate hydrolases"/>
    <property type="match status" value="1"/>
</dbReference>
<reference evidence="1" key="1">
    <citation type="journal article" date="2020" name="Fungal Divers.">
        <title>Resolving the Mortierellaceae phylogeny through synthesis of multi-gene phylogenetics and phylogenomics.</title>
        <authorList>
            <person name="Vandepol N."/>
            <person name="Liber J."/>
            <person name="Desiro A."/>
            <person name="Na H."/>
            <person name="Kennedy M."/>
            <person name="Barry K."/>
            <person name="Grigoriev I.V."/>
            <person name="Miller A.N."/>
            <person name="O'Donnell K."/>
            <person name="Stajich J.E."/>
            <person name="Bonito G."/>
        </authorList>
    </citation>
    <scope>NUCLEOTIDE SEQUENCE</scope>
    <source>
        <strain evidence="1">NRRL 6426</strain>
    </source>
</reference>
<keyword evidence="2" id="KW-1185">Reference proteome</keyword>
<dbReference type="AlphaFoldDB" id="A0A9P5RGF1"/>
<dbReference type="InterPro" id="IPR025662">
    <property type="entry name" value="Sigma_54_int_dom_ATP-bd_1"/>
</dbReference>
<dbReference type="PROSITE" id="PS00675">
    <property type="entry name" value="SIGMA54_INTERACT_1"/>
    <property type="match status" value="1"/>
</dbReference>
<sequence>MGSVLRRPYIDGKLRQLTDIRLAEHDQGIYIAPQAKANPEAPDGEFYLLMAKVEQFLESEQQVFLITGDSGSGKSTFSRYLDHSPWKTYTHEACIPLFISLSVLQSPETDLIPGHLKMYDFTYE</sequence>
<feature type="non-terminal residue" evidence="1">
    <location>
        <position position="124"/>
    </location>
</feature>
<evidence type="ECO:0000313" key="1">
    <source>
        <dbReference type="EMBL" id="KAF9129557.1"/>
    </source>
</evidence>
<organism evidence="1 2">
    <name type="scientific">Linnemannia schmuckeri</name>
    <dbReference type="NCBI Taxonomy" id="64567"/>
    <lineage>
        <taxon>Eukaryota</taxon>
        <taxon>Fungi</taxon>
        <taxon>Fungi incertae sedis</taxon>
        <taxon>Mucoromycota</taxon>
        <taxon>Mortierellomycotina</taxon>
        <taxon>Mortierellomycetes</taxon>
        <taxon>Mortierellales</taxon>
        <taxon>Mortierellaceae</taxon>
        <taxon>Linnemannia</taxon>
    </lineage>
</organism>
<dbReference type="EMBL" id="JAAAUQ010001991">
    <property type="protein sequence ID" value="KAF9129557.1"/>
    <property type="molecule type" value="Genomic_DNA"/>
</dbReference>
<proteinExistence type="predicted"/>
<dbReference type="InterPro" id="IPR027417">
    <property type="entry name" value="P-loop_NTPase"/>
</dbReference>
<evidence type="ECO:0000313" key="2">
    <source>
        <dbReference type="Proteomes" id="UP000748756"/>
    </source>
</evidence>
<protein>
    <submittedName>
        <fullName evidence="1">Uncharacterized protein</fullName>
    </submittedName>
</protein>
<dbReference type="SUPFAM" id="SSF53795">
    <property type="entry name" value="PEP carboxykinase-like"/>
    <property type="match status" value="1"/>
</dbReference>
<gene>
    <name evidence="1" type="ORF">BG015_004134</name>
</gene>
<dbReference type="Proteomes" id="UP000748756">
    <property type="component" value="Unassembled WGS sequence"/>
</dbReference>
<dbReference type="OrthoDB" id="2446163at2759"/>
<name>A0A9P5RGF1_9FUNG</name>
<comment type="caution">
    <text evidence="1">The sequence shown here is derived from an EMBL/GenBank/DDBJ whole genome shotgun (WGS) entry which is preliminary data.</text>
</comment>